<accession>A0A7R9CRQ1</accession>
<name>A0A7R9CRQ1_TIMPO</name>
<organism evidence="1">
    <name type="scientific">Timema poppense</name>
    <name type="common">Walking stick</name>
    <dbReference type="NCBI Taxonomy" id="170557"/>
    <lineage>
        <taxon>Eukaryota</taxon>
        <taxon>Metazoa</taxon>
        <taxon>Ecdysozoa</taxon>
        <taxon>Arthropoda</taxon>
        <taxon>Hexapoda</taxon>
        <taxon>Insecta</taxon>
        <taxon>Pterygota</taxon>
        <taxon>Neoptera</taxon>
        <taxon>Polyneoptera</taxon>
        <taxon>Phasmatodea</taxon>
        <taxon>Timematodea</taxon>
        <taxon>Timematoidea</taxon>
        <taxon>Timematidae</taxon>
        <taxon>Timema</taxon>
    </lineage>
</organism>
<reference evidence="1" key="1">
    <citation type="submission" date="2020-11" db="EMBL/GenBank/DDBJ databases">
        <authorList>
            <person name="Tran Van P."/>
        </authorList>
    </citation>
    <scope>NUCLEOTIDE SEQUENCE</scope>
</reference>
<gene>
    <name evidence="1" type="ORF">TPSB3V08_LOCUS2582</name>
</gene>
<proteinExistence type="predicted"/>
<dbReference type="EMBL" id="OD001035">
    <property type="protein sequence ID" value="CAD7400345.1"/>
    <property type="molecule type" value="Genomic_DNA"/>
</dbReference>
<protein>
    <submittedName>
        <fullName evidence="1">Uncharacterized protein</fullName>
    </submittedName>
</protein>
<evidence type="ECO:0000313" key="1">
    <source>
        <dbReference type="EMBL" id="CAD7400345.1"/>
    </source>
</evidence>
<dbReference type="AlphaFoldDB" id="A0A7R9CRQ1"/>
<sequence length="171" mass="19402">MRGWVMPFSFHNPGSYGLVDQWCEETLSTVQHDHFSFRPTKNLHVTSRRDGLNLQCYPSTPAVESCHLSAQDTEVVLSSVTRLQHWNAYLMRTSSAGTRAGWETTLHVYRGSYSLGSLQIPKGMLTPIKKEEYQCHLSEDQRPTSPKVGGQALCPEEKTLKTFRSMHATWS</sequence>